<dbReference type="InterPro" id="IPR003903">
    <property type="entry name" value="UIM_dom"/>
</dbReference>
<feature type="binding site" evidence="2">
    <location>
        <position position="241"/>
    </location>
    <ligand>
        <name>substrate</name>
    </ligand>
</feature>
<dbReference type="GO" id="GO:0006281">
    <property type="term" value="P:DNA repair"/>
    <property type="evidence" value="ECO:0007669"/>
    <property type="project" value="InterPro"/>
</dbReference>
<gene>
    <name evidence="6" type="ORF">E8E13_011568</name>
</gene>
<proteinExistence type="predicted"/>
<dbReference type="InterPro" id="IPR010347">
    <property type="entry name" value="Tdp1"/>
</dbReference>
<dbReference type="PANTHER" id="PTHR12415">
    <property type="entry name" value="TYROSYL-DNA PHOSPHODIESTERASE 1"/>
    <property type="match status" value="1"/>
</dbReference>
<dbReference type="OrthoDB" id="47785at2759"/>
<keyword evidence="7" id="KW-1185">Reference proteome</keyword>
<dbReference type="Gene3D" id="3.30.870.10">
    <property type="entry name" value="Endonuclease Chain A"/>
    <property type="match status" value="2"/>
</dbReference>
<dbReference type="InterPro" id="IPR001736">
    <property type="entry name" value="PLipase_D/transphosphatidylase"/>
</dbReference>
<dbReference type="CDD" id="cd09122">
    <property type="entry name" value="PLDc_Tdp1_1"/>
    <property type="match status" value="1"/>
</dbReference>
<dbReference type="Proteomes" id="UP000801428">
    <property type="component" value="Unassembled WGS sequence"/>
</dbReference>
<dbReference type="Pfam" id="PF02809">
    <property type="entry name" value="UIM"/>
    <property type="match status" value="2"/>
</dbReference>
<feature type="binding site" evidence="2">
    <location>
        <position position="470"/>
    </location>
    <ligand>
        <name>substrate</name>
    </ligand>
</feature>
<feature type="active site" description="Proton donor/acceptor" evidence="1">
    <location>
        <position position="468"/>
    </location>
</feature>
<feature type="compositionally biased region" description="Basic and acidic residues" evidence="4">
    <location>
        <begin position="85"/>
        <end position="99"/>
    </location>
</feature>
<feature type="active site" description="Nucleophile" evidence="1">
    <location>
        <position position="239"/>
    </location>
</feature>
<evidence type="ECO:0000256" key="3">
    <source>
        <dbReference type="PIRSR" id="PIRSR610347-3"/>
    </source>
</evidence>
<feature type="domain" description="PLD phosphodiesterase" evidence="5">
    <location>
        <begin position="463"/>
        <end position="498"/>
    </location>
</feature>
<evidence type="ECO:0000259" key="5">
    <source>
        <dbReference type="PROSITE" id="PS50035"/>
    </source>
</evidence>
<feature type="site" description="Interaction with DNA" evidence="3">
    <location>
        <position position="495"/>
    </location>
</feature>
<dbReference type="SUPFAM" id="SSF56024">
    <property type="entry name" value="Phospholipase D/nuclease"/>
    <property type="match status" value="2"/>
</dbReference>
<accession>A0A9P4TP99</accession>
<evidence type="ECO:0000256" key="4">
    <source>
        <dbReference type="SAM" id="MobiDB-lite"/>
    </source>
</evidence>
<organism evidence="6 7">
    <name type="scientific">Curvularia kusanoi</name>
    <name type="common">Cochliobolus kusanoi</name>
    <dbReference type="NCBI Taxonomy" id="90978"/>
    <lineage>
        <taxon>Eukaryota</taxon>
        <taxon>Fungi</taxon>
        <taxon>Dikarya</taxon>
        <taxon>Ascomycota</taxon>
        <taxon>Pezizomycotina</taxon>
        <taxon>Dothideomycetes</taxon>
        <taxon>Pleosporomycetidae</taxon>
        <taxon>Pleosporales</taxon>
        <taxon>Pleosporineae</taxon>
        <taxon>Pleosporaceae</taxon>
        <taxon>Curvularia</taxon>
    </lineage>
</organism>
<dbReference type="GO" id="GO:0017005">
    <property type="term" value="F:3'-tyrosyl-DNA phosphodiesterase activity"/>
    <property type="evidence" value="ECO:0007669"/>
    <property type="project" value="TreeGrafter"/>
</dbReference>
<dbReference type="GO" id="GO:0003697">
    <property type="term" value="F:single-stranded DNA binding"/>
    <property type="evidence" value="ECO:0007669"/>
    <property type="project" value="TreeGrafter"/>
</dbReference>
<dbReference type="PROSITE" id="PS50035">
    <property type="entry name" value="PLD"/>
    <property type="match status" value="1"/>
</dbReference>
<feature type="region of interest" description="Disordered" evidence="4">
    <location>
        <begin position="52"/>
        <end position="142"/>
    </location>
</feature>
<sequence length="572" mass="63499">MASSDDDEDLKLAIALSMQDSPAQTNKAVIDLTSDNEGGDNDEELKQAIALSLQEPTQHMSNQESAKNALTSATTMPEKSTSFVIDRRAMEAERLQRLAERKRRRTPSPDQSLKQQSRGKEPAVMGQAKTSQSQPDTALKFPDGTIKRTSAAKYPRTDDITIDELLQASTVRIAVISSFQWDAEWLGRKLSHTKVKQHWVMNVRDAETQARYRHDLTAAGTPNLRLHFPPMNPAVGLAHSKYMLLVGEESMRVVVSTANMEPVYWGEVPNDWQPGVLENTVFVIDLPRRGDDKVGSVEDLPPFGKELVHFLDAQQLDPLIIKGVLKFDFSRTAHLAFVHSIGVTSDTATHPTGLPGLARAIQDLQLDKVGHIKLDYAASSIGAIDDTFLQRIYCAAQGLPFEPQSNAAKDTRQKLRIYYPTSDTIKNSTGGPGCAGVVSLRKAYYDSASFPSECFRDHMSTRTGMISHNKLLFARGRHMDGRPFAWVYVGSANISESAWGAQKILKSGKLGKLTMRNWECGVVVPVPKERFESLDLQDGELPPMSVFEGTIEVPFRYPGEPYNGRTPWVQNF</sequence>
<evidence type="ECO:0000313" key="7">
    <source>
        <dbReference type="Proteomes" id="UP000801428"/>
    </source>
</evidence>
<evidence type="ECO:0000256" key="1">
    <source>
        <dbReference type="PIRSR" id="PIRSR610347-1"/>
    </source>
</evidence>
<dbReference type="PROSITE" id="PS50330">
    <property type="entry name" value="UIM"/>
    <property type="match status" value="2"/>
</dbReference>
<name>A0A9P4TP99_CURKU</name>
<dbReference type="EMBL" id="SWKU01000002">
    <property type="protein sequence ID" value="KAF3010064.1"/>
    <property type="molecule type" value="Genomic_DNA"/>
</dbReference>
<dbReference type="SMART" id="SM00726">
    <property type="entry name" value="UIM"/>
    <property type="match status" value="2"/>
</dbReference>
<dbReference type="GO" id="GO:0005634">
    <property type="term" value="C:nucleus"/>
    <property type="evidence" value="ECO:0007669"/>
    <property type="project" value="InterPro"/>
</dbReference>
<dbReference type="GO" id="GO:0003690">
    <property type="term" value="F:double-stranded DNA binding"/>
    <property type="evidence" value="ECO:0007669"/>
    <property type="project" value="TreeGrafter"/>
</dbReference>
<dbReference type="AlphaFoldDB" id="A0A9P4TP99"/>
<evidence type="ECO:0000256" key="2">
    <source>
        <dbReference type="PIRSR" id="PIRSR610347-2"/>
    </source>
</evidence>
<feature type="compositionally biased region" description="Polar residues" evidence="4">
    <location>
        <begin position="54"/>
        <end position="83"/>
    </location>
</feature>
<reference evidence="6" key="1">
    <citation type="submission" date="2019-04" db="EMBL/GenBank/DDBJ databases">
        <title>Sequencing of skin fungus with MAO and IRED activity.</title>
        <authorList>
            <person name="Marsaioli A.J."/>
            <person name="Bonatto J.M.C."/>
            <person name="Reis Junior O."/>
        </authorList>
    </citation>
    <scope>NUCLEOTIDE SEQUENCE</scope>
    <source>
        <strain evidence="6">30M1</strain>
    </source>
</reference>
<dbReference type="PANTHER" id="PTHR12415:SF4">
    <property type="entry name" value="TYROSYL-DNA PHOSPHODIESTERASE DOMAIN-CONTAINING PROTEIN"/>
    <property type="match status" value="1"/>
</dbReference>
<dbReference type="Pfam" id="PF06087">
    <property type="entry name" value="Tyr-DNA_phospho"/>
    <property type="match status" value="1"/>
</dbReference>
<protein>
    <recommendedName>
        <fullName evidence="5">PLD phosphodiesterase domain-containing protein</fullName>
    </recommendedName>
</protein>
<dbReference type="Gene3D" id="6.10.140.100">
    <property type="match status" value="1"/>
</dbReference>
<evidence type="ECO:0000313" key="6">
    <source>
        <dbReference type="EMBL" id="KAF3010064.1"/>
    </source>
</evidence>
<comment type="caution">
    <text evidence="6">The sequence shown here is derived from an EMBL/GenBank/DDBJ whole genome shotgun (WGS) entry which is preliminary data.</text>
</comment>